<dbReference type="OrthoDB" id="2802702at2759"/>
<proteinExistence type="predicted"/>
<dbReference type="HOGENOM" id="CLU_511898_0_0_1"/>
<name>M2QTP0_CERS8</name>
<evidence type="ECO:0000256" key="1">
    <source>
        <dbReference type="SAM" id="MobiDB-lite"/>
    </source>
</evidence>
<feature type="compositionally biased region" description="Acidic residues" evidence="1">
    <location>
        <begin position="437"/>
        <end position="455"/>
    </location>
</feature>
<evidence type="ECO:0000313" key="2">
    <source>
        <dbReference type="EMBL" id="EMD35420.1"/>
    </source>
</evidence>
<protein>
    <submittedName>
        <fullName evidence="2">Uncharacterized protein</fullName>
    </submittedName>
</protein>
<dbReference type="Proteomes" id="UP000016930">
    <property type="component" value="Unassembled WGS sequence"/>
</dbReference>
<sequence length="532" mass="60001">MKLSKRLIFVNAHRLAFLRPTWTCREEITVPEVEPGVMPMHMEYRGNLFMHAYEEGRNVADAMAAFVFGAWDGLERFNTIDVVQIMSNEEMVKTRNWKLRLEKTFDCWTVDPPQDLLVCWHVKPLTPPGDIGRDSFRLSLFSISHGTPILDDEYLWLTPSEVDRARSRLIEVHILGDLLGAMVISSGGTKVELMLILWRERRVVARLRREFAGDMRSKGFMLLACNSFILAVADANEGNNCFALEVYRVPHSDECFDDKIPVTPVLAARYVLPTLRPDLRPVSIIVSSTNSSGLYRDTECPKPFSASQSESMLAVTLIHMKRRPESIMDIGAKRFLVFIHPSTFLSAMALEQSSAEPRTYEWDAWGPDATRWFMLHSTFRAVHGYRAVFAHCIVDFNPLEVARALQLVDDGDGESHASMGLQAGPVLEMADQVSLADESDTVSEDDNGSQDDGSDGPERGLVVMICIEDTIIEAGEDFVEDVVSRLPYREVRCEAPVDCGKLWGGEDWIGVETDDDDRPQLLRVLSYKPGRH</sequence>
<dbReference type="EMBL" id="KB445800">
    <property type="protein sequence ID" value="EMD35420.1"/>
    <property type="molecule type" value="Genomic_DNA"/>
</dbReference>
<evidence type="ECO:0000313" key="3">
    <source>
        <dbReference type="Proteomes" id="UP000016930"/>
    </source>
</evidence>
<feature type="region of interest" description="Disordered" evidence="1">
    <location>
        <begin position="436"/>
        <end position="458"/>
    </location>
</feature>
<dbReference type="AlphaFoldDB" id="M2QTP0"/>
<reference evidence="2 3" key="1">
    <citation type="journal article" date="2012" name="Proc. Natl. Acad. Sci. U.S.A.">
        <title>Comparative genomics of Ceriporiopsis subvermispora and Phanerochaete chrysosporium provide insight into selective ligninolysis.</title>
        <authorList>
            <person name="Fernandez-Fueyo E."/>
            <person name="Ruiz-Duenas F.J."/>
            <person name="Ferreira P."/>
            <person name="Floudas D."/>
            <person name="Hibbett D.S."/>
            <person name="Canessa P."/>
            <person name="Larrondo L.F."/>
            <person name="James T.Y."/>
            <person name="Seelenfreund D."/>
            <person name="Lobos S."/>
            <person name="Polanco R."/>
            <person name="Tello M."/>
            <person name="Honda Y."/>
            <person name="Watanabe T."/>
            <person name="Watanabe T."/>
            <person name="Ryu J.S."/>
            <person name="Kubicek C.P."/>
            <person name="Schmoll M."/>
            <person name="Gaskell J."/>
            <person name="Hammel K.E."/>
            <person name="St John F.J."/>
            <person name="Vanden Wymelenberg A."/>
            <person name="Sabat G."/>
            <person name="Splinter BonDurant S."/>
            <person name="Syed K."/>
            <person name="Yadav J.S."/>
            <person name="Doddapaneni H."/>
            <person name="Subramanian V."/>
            <person name="Lavin J.L."/>
            <person name="Oguiza J.A."/>
            <person name="Perez G."/>
            <person name="Pisabarro A.G."/>
            <person name="Ramirez L."/>
            <person name="Santoyo F."/>
            <person name="Master E."/>
            <person name="Coutinho P.M."/>
            <person name="Henrissat B."/>
            <person name="Lombard V."/>
            <person name="Magnuson J.K."/>
            <person name="Kuees U."/>
            <person name="Hori C."/>
            <person name="Igarashi K."/>
            <person name="Samejima M."/>
            <person name="Held B.W."/>
            <person name="Barry K.W."/>
            <person name="LaButti K.M."/>
            <person name="Lapidus A."/>
            <person name="Lindquist E.A."/>
            <person name="Lucas S.M."/>
            <person name="Riley R."/>
            <person name="Salamov A.A."/>
            <person name="Hoffmeister D."/>
            <person name="Schwenk D."/>
            <person name="Hadar Y."/>
            <person name="Yarden O."/>
            <person name="de Vries R.P."/>
            <person name="Wiebenga A."/>
            <person name="Stenlid J."/>
            <person name="Eastwood D."/>
            <person name="Grigoriev I.V."/>
            <person name="Berka R.M."/>
            <person name="Blanchette R.A."/>
            <person name="Kersten P."/>
            <person name="Martinez A.T."/>
            <person name="Vicuna R."/>
            <person name="Cullen D."/>
        </authorList>
    </citation>
    <scope>NUCLEOTIDE SEQUENCE [LARGE SCALE GENOMIC DNA]</scope>
    <source>
        <strain evidence="2 3">B</strain>
    </source>
</reference>
<gene>
    <name evidence="2" type="ORF">CERSUDRAFT_116190</name>
</gene>
<accession>M2QTP0</accession>
<keyword evidence="3" id="KW-1185">Reference proteome</keyword>
<organism evidence="2 3">
    <name type="scientific">Ceriporiopsis subvermispora (strain B)</name>
    <name type="common">White-rot fungus</name>
    <name type="synonym">Gelatoporia subvermispora</name>
    <dbReference type="NCBI Taxonomy" id="914234"/>
    <lineage>
        <taxon>Eukaryota</taxon>
        <taxon>Fungi</taxon>
        <taxon>Dikarya</taxon>
        <taxon>Basidiomycota</taxon>
        <taxon>Agaricomycotina</taxon>
        <taxon>Agaricomycetes</taxon>
        <taxon>Polyporales</taxon>
        <taxon>Gelatoporiaceae</taxon>
        <taxon>Gelatoporia</taxon>
    </lineage>
</organism>